<name>A0A210QUI8_MIZYE</name>
<dbReference type="Proteomes" id="UP000242188">
    <property type="component" value="Unassembled WGS sequence"/>
</dbReference>
<evidence type="ECO:0000313" key="1">
    <source>
        <dbReference type="EMBL" id="OWF52413.1"/>
    </source>
</evidence>
<protein>
    <submittedName>
        <fullName evidence="1">Uncharacterized protein</fullName>
    </submittedName>
</protein>
<proteinExistence type="predicted"/>
<accession>A0A210QUI8</accession>
<dbReference type="EMBL" id="NEDP02001809">
    <property type="protein sequence ID" value="OWF52413.1"/>
    <property type="molecule type" value="Genomic_DNA"/>
</dbReference>
<reference evidence="1 2" key="1">
    <citation type="journal article" date="2017" name="Nat. Ecol. Evol.">
        <title>Scallop genome provides insights into evolution of bilaterian karyotype and development.</title>
        <authorList>
            <person name="Wang S."/>
            <person name="Zhang J."/>
            <person name="Jiao W."/>
            <person name="Li J."/>
            <person name="Xun X."/>
            <person name="Sun Y."/>
            <person name="Guo X."/>
            <person name="Huan P."/>
            <person name="Dong B."/>
            <person name="Zhang L."/>
            <person name="Hu X."/>
            <person name="Sun X."/>
            <person name="Wang J."/>
            <person name="Zhao C."/>
            <person name="Wang Y."/>
            <person name="Wang D."/>
            <person name="Huang X."/>
            <person name="Wang R."/>
            <person name="Lv J."/>
            <person name="Li Y."/>
            <person name="Zhang Z."/>
            <person name="Liu B."/>
            <person name="Lu W."/>
            <person name="Hui Y."/>
            <person name="Liang J."/>
            <person name="Zhou Z."/>
            <person name="Hou R."/>
            <person name="Li X."/>
            <person name="Liu Y."/>
            <person name="Li H."/>
            <person name="Ning X."/>
            <person name="Lin Y."/>
            <person name="Zhao L."/>
            <person name="Xing Q."/>
            <person name="Dou J."/>
            <person name="Li Y."/>
            <person name="Mao J."/>
            <person name="Guo H."/>
            <person name="Dou H."/>
            <person name="Li T."/>
            <person name="Mu C."/>
            <person name="Jiang W."/>
            <person name="Fu Q."/>
            <person name="Fu X."/>
            <person name="Miao Y."/>
            <person name="Liu J."/>
            <person name="Yu Q."/>
            <person name="Li R."/>
            <person name="Liao H."/>
            <person name="Li X."/>
            <person name="Kong Y."/>
            <person name="Jiang Z."/>
            <person name="Chourrout D."/>
            <person name="Li R."/>
            <person name="Bao Z."/>
        </authorList>
    </citation>
    <scope>NUCLEOTIDE SEQUENCE [LARGE SCALE GENOMIC DNA]</scope>
    <source>
        <strain evidence="1 2">PY_sf001</strain>
    </source>
</reference>
<organism evidence="1 2">
    <name type="scientific">Mizuhopecten yessoensis</name>
    <name type="common">Japanese scallop</name>
    <name type="synonym">Patinopecten yessoensis</name>
    <dbReference type="NCBI Taxonomy" id="6573"/>
    <lineage>
        <taxon>Eukaryota</taxon>
        <taxon>Metazoa</taxon>
        <taxon>Spiralia</taxon>
        <taxon>Lophotrochozoa</taxon>
        <taxon>Mollusca</taxon>
        <taxon>Bivalvia</taxon>
        <taxon>Autobranchia</taxon>
        <taxon>Pteriomorphia</taxon>
        <taxon>Pectinida</taxon>
        <taxon>Pectinoidea</taxon>
        <taxon>Pectinidae</taxon>
        <taxon>Mizuhopecten</taxon>
    </lineage>
</organism>
<dbReference type="AlphaFoldDB" id="A0A210QUI8"/>
<gene>
    <name evidence="1" type="ORF">KP79_PYT22150</name>
</gene>
<keyword evidence="2" id="KW-1185">Reference proteome</keyword>
<evidence type="ECO:0000313" key="2">
    <source>
        <dbReference type="Proteomes" id="UP000242188"/>
    </source>
</evidence>
<comment type="caution">
    <text evidence="1">The sequence shown here is derived from an EMBL/GenBank/DDBJ whole genome shotgun (WGS) entry which is preliminary data.</text>
</comment>
<sequence>MCCIKSSTNCCHVTTPCYKRVCSFACEFVVNYREVISDDCRNYHLTASNDMDETDANLPTSRCISEDLRKPEYLKSMTMEPTSPMDMMKAEFGGYHGGVTNLKRIEAVGLCHGLAGGVMATAVS</sequence>